<reference evidence="3 4" key="2">
    <citation type="submission" date="2017-06" db="EMBL/GenBank/DDBJ databases">
        <authorList>
            <consortium name="Pathogen Informatics"/>
        </authorList>
    </citation>
    <scope>NUCLEOTIDE SEQUENCE [LARGE SCALE GENOMIC DNA]</scope>
    <source>
        <strain evidence="3 4">NCTC13833</strain>
    </source>
</reference>
<dbReference type="RefSeq" id="WP_095117398.1">
    <property type="nucleotide sequence ID" value="NZ_BMCB01000006.1"/>
</dbReference>
<dbReference type="SUPFAM" id="SSF52467">
    <property type="entry name" value="DHS-like NAD/FAD-binding domain"/>
    <property type="match status" value="1"/>
</dbReference>
<dbReference type="AlphaFoldDB" id="A0A240C502"/>
<dbReference type="GO" id="GO:0016740">
    <property type="term" value="F:transferase activity"/>
    <property type="evidence" value="ECO:0007669"/>
    <property type="project" value="UniProtKB-KW"/>
</dbReference>
<dbReference type="OrthoDB" id="394960at2"/>
<evidence type="ECO:0000313" key="5">
    <source>
        <dbReference type="Proteomes" id="UP000652995"/>
    </source>
</evidence>
<dbReference type="InterPro" id="IPR029035">
    <property type="entry name" value="DHS-like_NAD/FAD-binding_dom"/>
</dbReference>
<keyword evidence="1" id="KW-0808">Transferase</keyword>
<evidence type="ECO:0000313" key="2">
    <source>
        <dbReference type="EMBL" id="GGA89913.1"/>
    </source>
</evidence>
<evidence type="ECO:0000313" key="4">
    <source>
        <dbReference type="Proteomes" id="UP000243706"/>
    </source>
</evidence>
<dbReference type="Gene3D" id="2.60.120.10">
    <property type="entry name" value="Jelly Rolls"/>
    <property type="match status" value="1"/>
</dbReference>
<dbReference type="Proteomes" id="UP000243706">
    <property type="component" value="Chromosome 1"/>
</dbReference>
<keyword evidence="5" id="KW-1185">Reference proteome</keyword>
<dbReference type="InterPro" id="IPR011051">
    <property type="entry name" value="RmlC_Cupin_sf"/>
</dbReference>
<dbReference type="KEGG" id="smus:C7J88_04180"/>
<dbReference type="Proteomes" id="UP000652995">
    <property type="component" value="Unassembled WGS sequence"/>
</dbReference>
<dbReference type="EMBL" id="BMCB01000006">
    <property type="protein sequence ID" value="GGA89913.1"/>
    <property type="molecule type" value="Genomic_DNA"/>
</dbReference>
<gene>
    <name evidence="2" type="ORF">GCM10007183_12690</name>
    <name evidence="3" type="ORF">SAMEA4412661_01501</name>
</gene>
<evidence type="ECO:0000313" key="3">
    <source>
        <dbReference type="EMBL" id="SNW03191.1"/>
    </source>
</evidence>
<reference evidence="5" key="3">
    <citation type="journal article" date="2019" name="Int. J. Syst. Evol. Microbiol.">
        <title>The Global Catalogue of Microorganisms (GCM) 10K type strain sequencing project: providing services to taxonomists for standard genome sequencing and annotation.</title>
        <authorList>
            <consortium name="The Broad Institute Genomics Platform"/>
            <consortium name="The Broad Institute Genome Sequencing Center for Infectious Disease"/>
            <person name="Wu L."/>
            <person name="Ma J."/>
        </authorList>
    </citation>
    <scope>NUCLEOTIDE SEQUENCE [LARGE SCALE GENOMIC DNA]</scope>
    <source>
        <strain evidence="5">CCM 4175</strain>
    </source>
</reference>
<dbReference type="SUPFAM" id="SSF51182">
    <property type="entry name" value="RmlC-like cupins"/>
    <property type="match status" value="1"/>
</dbReference>
<accession>A0A240C502</accession>
<dbReference type="EMBL" id="LT906464">
    <property type="protein sequence ID" value="SNW03191.1"/>
    <property type="molecule type" value="Genomic_DNA"/>
</dbReference>
<name>A0A240C502_9STAP</name>
<dbReference type="InterPro" id="IPR026591">
    <property type="entry name" value="Sirtuin_cat_small_dom_sf"/>
</dbReference>
<reference evidence="2" key="4">
    <citation type="submission" date="2024-05" db="EMBL/GenBank/DDBJ databases">
        <authorList>
            <person name="Sun Q."/>
            <person name="Sedlacek I."/>
        </authorList>
    </citation>
    <scope>NUCLEOTIDE SEQUENCE</scope>
    <source>
        <strain evidence="2">CCM 4175</strain>
    </source>
</reference>
<organism evidence="3 4">
    <name type="scientific">Staphylococcus muscae</name>
    <dbReference type="NCBI Taxonomy" id="1294"/>
    <lineage>
        <taxon>Bacteria</taxon>
        <taxon>Bacillati</taxon>
        <taxon>Bacillota</taxon>
        <taxon>Bacilli</taxon>
        <taxon>Bacillales</taxon>
        <taxon>Staphylococcaceae</taxon>
        <taxon>Staphylococcus</taxon>
    </lineage>
</organism>
<dbReference type="Gene3D" id="3.30.1600.10">
    <property type="entry name" value="SIR2/SIRT2 'Small Domain"/>
    <property type="match status" value="1"/>
</dbReference>
<protein>
    <submittedName>
        <fullName evidence="3">SIR2 family protein</fullName>
    </submittedName>
</protein>
<proteinExistence type="predicted"/>
<dbReference type="InterPro" id="IPR014710">
    <property type="entry name" value="RmlC-like_jellyroll"/>
</dbReference>
<sequence length="429" mass="48121">MSEKGIHLAQQWLSEADAILVTASNGFAISEGLNLFTDNPQMRAALGTARETYRLPNLLTAFQYPYPSLLDKWATLAPVVQYYSGNYEDSEVMIQLKALLKEKPYFIWTSNTEHHFVQAGFERVLEVEGNWTEGRCENGHIVDFMNDIQNISDKVNSGTLTEADIPKCEHCGAVVDFNLPSPQFEVDQKKMTDFQTFIQQYKGKNLVVLELGIGAHNQLIKAPSMQLVESHRNHRYITINKGEVYIKASIKQQSIGMDGLLTHSLDELLTGESVGSRVSAPEINEPSEKKMIKKVYPSYTVTQGNQYSGIPRYVTIDSQNPSHFHLNQQGQSVMYTLGDTTLAHCITANGEYQLVRIGLNKSKGDLHGLYIELGTYVAFERDPEGEAGFSQISINTAFDSDGKIMMPTYDQLSQAFPEHQALFDRLAMK</sequence>
<evidence type="ECO:0000256" key="1">
    <source>
        <dbReference type="ARBA" id="ARBA00022679"/>
    </source>
</evidence>
<reference evidence="2" key="1">
    <citation type="journal article" date="2014" name="Int. J. Syst. Evol. Microbiol.">
        <title>Complete genome of a new Firmicutes species belonging to the dominant human colonic microbiota ('Ruminococcus bicirculans') reveals two chromosomes and a selective capacity to utilize plant glucans.</title>
        <authorList>
            <consortium name="NISC Comparative Sequencing Program"/>
            <person name="Wegmann U."/>
            <person name="Louis P."/>
            <person name="Goesmann A."/>
            <person name="Henrissat B."/>
            <person name="Duncan S.H."/>
            <person name="Flint H.J."/>
        </authorList>
    </citation>
    <scope>NUCLEOTIDE SEQUENCE</scope>
    <source>
        <strain evidence="2">CCM 4175</strain>
    </source>
</reference>
<dbReference type="Gene3D" id="3.40.50.1220">
    <property type="entry name" value="TPP-binding domain"/>
    <property type="match status" value="1"/>
</dbReference>